<keyword evidence="1 2" id="KW-0238">DNA-binding</keyword>
<dbReference type="SUPFAM" id="SSF46689">
    <property type="entry name" value="Homeodomain-like"/>
    <property type="match status" value="1"/>
</dbReference>
<evidence type="ECO:0000256" key="1">
    <source>
        <dbReference type="ARBA" id="ARBA00023125"/>
    </source>
</evidence>
<evidence type="ECO:0000313" key="4">
    <source>
        <dbReference type="EMBL" id="MFD1864329.1"/>
    </source>
</evidence>
<evidence type="ECO:0000256" key="2">
    <source>
        <dbReference type="PROSITE-ProRule" id="PRU00335"/>
    </source>
</evidence>
<dbReference type="PANTHER" id="PTHR30055">
    <property type="entry name" value="HTH-TYPE TRANSCRIPTIONAL REGULATOR RUTR"/>
    <property type="match status" value="1"/>
</dbReference>
<dbReference type="PROSITE" id="PS01081">
    <property type="entry name" value="HTH_TETR_1"/>
    <property type="match status" value="1"/>
</dbReference>
<dbReference type="InterPro" id="IPR036271">
    <property type="entry name" value="Tet_transcr_reg_TetR-rel_C_sf"/>
</dbReference>
<dbReference type="InterPro" id="IPR050109">
    <property type="entry name" value="HTH-type_TetR-like_transc_reg"/>
</dbReference>
<reference evidence="5" key="1">
    <citation type="journal article" date="2019" name="Int. J. Syst. Evol. Microbiol.">
        <title>The Global Catalogue of Microorganisms (GCM) 10K type strain sequencing project: providing services to taxonomists for standard genome sequencing and annotation.</title>
        <authorList>
            <consortium name="The Broad Institute Genomics Platform"/>
            <consortium name="The Broad Institute Genome Sequencing Center for Infectious Disease"/>
            <person name="Wu L."/>
            <person name="Ma J."/>
        </authorList>
    </citation>
    <scope>NUCLEOTIDE SEQUENCE [LARGE SCALE GENOMIC DNA]</scope>
    <source>
        <strain evidence="5">CGMCC 1.15475</strain>
    </source>
</reference>
<dbReference type="EMBL" id="JBHUFW010000012">
    <property type="protein sequence ID" value="MFD1864329.1"/>
    <property type="molecule type" value="Genomic_DNA"/>
</dbReference>
<name>A0ABW4QL59_9BACL</name>
<organism evidence="4 5">
    <name type="scientific">Planococcus chinensis</name>
    <dbReference type="NCBI Taxonomy" id="272917"/>
    <lineage>
        <taxon>Bacteria</taxon>
        <taxon>Bacillati</taxon>
        <taxon>Bacillota</taxon>
        <taxon>Bacilli</taxon>
        <taxon>Bacillales</taxon>
        <taxon>Caryophanaceae</taxon>
        <taxon>Planococcus</taxon>
    </lineage>
</organism>
<dbReference type="Gene3D" id="1.10.357.10">
    <property type="entry name" value="Tetracycline Repressor, domain 2"/>
    <property type="match status" value="1"/>
</dbReference>
<dbReference type="PROSITE" id="PS50977">
    <property type="entry name" value="HTH_TETR_2"/>
    <property type="match status" value="1"/>
</dbReference>
<dbReference type="RefSeq" id="WP_204892892.1">
    <property type="nucleotide sequence ID" value="NZ_JBHUFW010000012.1"/>
</dbReference>
<comment type="caution">
    <text evidence="4">The sequence shown here is derived from an EMBL/GenBank/DDBJ whole genome shotgun (WGS) entry which is preliminary data.</text>
</comment>
<sequence length="212" mass="24783">MDKFKKLDIAKQQKILEAALREFAVNGYERASTNQIVKEAGIGKGMLFYYFNNKKELYEYLVEYSLTVMMEQYFGMADLAEPDFIERLKKIAAIKLKAQAENAHVFNFIGTAMLAEDAGLPPRLQKKYEEMQKKGYAMLYEGIDKSRFREGVDVEKAFRLIQWAIEGYQNDLARRLTGAKLAAVDFGPYWSEFYEYLDILKKSFYREGEWEK</sequence>
<dbReference type="Pfam" id="PF00440">
    <property type="entry name" value="TetR_N"/>
    <property type="match status" value="1"/>
</dbReference>
<accession>A0ABW4QL59</accession>
<proteinExistence type="predicted"/>
<keyword evidence="5" id="KW-1185">Reference proteome</keyword>
<dbReference type="InterPro" id="IPR001647">
    <property type="entry name" value="HTH_TetR"/>
</dbReference>
<evidence type="ECO:0000313" key="5">
    <source>
        <dbReference type="Proteomes" id="UP001597273"/>
    </source>
</evidence>
<dbReference type="InterPro" id="IPR009057">
    <property type="entry name" value="Homeodomain-like_sf"/>
</dbReference>
<feature type="domain" description="HTH tetR-type" evidence="3">
    <location>
        <begin position="9"/>
        <end position="69"/>
    </location>
</feature>
<dbReference type="Gene3D" id="1.10.10.60">
    <property type="entry name" value="Homeodomain-like"/>
    <property type="match status" value="1"/>
</dbReference>
<evidence type="ECO:0000259" key="3">
    <source>
        <dbReference type="PROSITE" id="PS50977"/>
    </source>
</evidence>
<dbReference type="InterPro" id="IPR023772">
    <property type="entry name" value="DNA-bd_HTH_TetR-type_CS"/>
</dbReference>
<gene>
    <name evidence="4" type="ORF">ACFSDB_15615</name>
</gene>
<dbReference type="Proteomes" id="UP001597273">
    <property type="component" value="Unassembled WGS sequence"/>
</dbReference>
<dbReference type="PANTHER" id="PTHR30055:SF226">
    <property type="entry name" value="HTH-TYPE TRANSCRIPTIONAL REGULATOR PKSA"/>
    <property type="match status" value="1"/>
</dbReference>
<dbReference type="PRINTS" id="PR00455">
    <property type="entry name" value="HTHTETR"/>
</dbReference>
<feature type="DNA-binding region" description="H-T-H motif" evidence="2">
    <location>
        <begin position="32"/>
        <end position="51"/>
    </location>
</feature>
<dbReference type="SUPFAM" id="SSF48498">
    <property type="entry name" value="Tetracyclin repressor-like, C-terminal domain"/>
    <property type="match status" value="1"/>
</dbReference>
<protein>
    <submittedName>
        <fullName evidence="4">TetR/AcrR family transcriptional regulator</fullName>
    </submittedName>
</protein>